<feature type="repeat" description="WD" evidence="7">
    <location>
        <begin position="475"/>
        <end position="516"/>
    </location>
</feature>
<keyword evidence="3" id="KW-0677">Repeat</keyword>
<dbReference type="InterPro" id="IPR036322">
    <property type="entry name" value="WD40_repeat_dom_sf"/>
</dbReference>
<feature type="repeat" description="WD" evidence="7">
    <location>
        <begin position="52"/>
        <end position="93"/>
    </location>
</feature>
<dbReference type="PRINTS" id="PR00320">
    <property type="entry name" value="GPROTEINBRPT"/>
</dbReference>
<comment type="similarity">
    <text evidence="4">Belongs to the WD repeat MDV1/CAF4 family.</text>
</comment>
<dbReference type="PROSITE" id="PS50294">
    <property type="entry name" value="WD_REPEATS_REGION"/>
    <property type="match status" value="6"/>
</dbReference>
<evidence type="ECO:0000256" key="3">
    <source>
        <dbReference type="ARBA" id="ARBA00022737"/>
    </source>
</evidence>
<feature type="repeat" description="WD" evidence="7">
    <location>
        <begin position="305"/>
        <end position="338"/>
    </location>
</feature>
<keyword evidence="9" id="KW-1185">Reference proteome</keyword>
<dbReference type="PANTHER" id="PTHR22847:SF637">
    <property type="entry name" value="WD REPEAT DOMAIN 5B"/>
    <property type="match status" value="1"/>
</dbReference>
<protein>
    <recommendedName>
        <fullName evidence="5">Mitochondrial division protein 1</fullName>
    </recommendedName>
</protein>
<dbReference type="CDD" id="cd00200">
    <property type="entry name" value="WD40"/>
    <property type="match status" value="2"/>
</dbReference>
<dbReference type="Pfam" id="PF00400">
    <property type="entry name" value="WD40"/>
    <property type="match status" value="8"/>
</dbReference>
<name>A0AAD6DSH8_9EURO</name>
<evidence type="ECO:0000313" key="9">
    <source>
        <dbReference type="Proteomes" id="UP001213799"/>
    </source>
</evidence>
<evidence type="ECO:0000256" key="6">
    <source>
        <dbReference type="ARBA" id="ARBA00043913"/>
    </source>
</evidence>
<dbReference type="Proteomes" id="UP001213799">
    <property type="component" value="Unassembled WGS sequence"/>
</dbReference>
<reference evidence="8" key="1">
    <citation type="journal article" date="2023" name="IMA Fungus">
        <title>Comparative genomic study of the Penicillium genus elucidates a diverse pangenome and 15 lateral gene transfer events.</title>
        <authorList>
            <person name="Petersen C."/>
            <person name="Sorensen T."/>
            <person name="Nielsen M.R."/>
            <person name="Sondergaard T.E."/>
            <person name="Sorensen J.L."/>
            <person name="Fitzpatrick D.A."/>
            <person name="Frisvad J.C."/>
            <person name="Nielsen K.L."/>
        </authorList>
    </citation>
    <scope>NUCLEOTIDE SEQUENCE</scope>
    <source>
        <strain evidence="8">IBT 12815</strain>
    </source>
</reference>
<accession>A0AAD6DSH8</accession>
<dbReference type="InterPro" id="IPR001680">
    <property type="entry name" value="WD40_rpt"/>
</dbReference>
<feature type="repeat" description="WD" evidence="7">
    <location>
        <begin position="94"/>
        <end position="136"/>
    </location>
</feature>
<dbReference type="SMART" id="SM00320">
    <property type="entry name" value="WD40"/>
    <property type="match status" value="11"/>
</dbReference>
<gene>
    <name evidence="8" type="ORF">N7537_009303</name>
</gene>
<evidence type="ECO:0000256" key="4">
    <source>
        <dbReference type="ARBA" id="ARBA00038415"/>
    </source>
</evidence>
<dbReference type="SUPFAM" id="SSF50978">
    <property type="entry name" value="WD40 repeat-like"/>
    <property type="match status" value="2"/>
</dbReference>
<dbReference type="PROSITE" id="PS00678">
    <property type="entry name" value="WD_REPEATS_1"/>
    <property type="match status" value="4"/>
</dbReference>
<dbReference type="GeneID" id="81590599"/>
<feature type="repeat" description="WD" evidence="7">
    <location>
        <begin position="558"/>
        <end position="599"/>
    </location>
</feature>
<dbReference type="GO" id="GO:0005741">
    <property type="term" value="C:mitochondrial outer membrane"/>
    <property type="evidence" value="ECO:0007669"/>
    <property type="project" value="UniProtKB-SubCell"/>
</dbReference>
<evidence type="ECO:0000256" key="7">
    <source>
        <dbReference type="PROSITE-ProRule" id="PRU00221"/>
    </source>
</evidence>
<dbReference type="InterPro" id="IPR015943">
    <property type="entry name" value="WD40/YVTN_repeat-like_dom_sf"/>
</dbReference>
<evidence type="ECO:0000256" key="2">
    <source>
        <dbReference type="ARBA" id="ARBA00022574"/>
    </source>
</evidence>
<feature type="repeat" description="WD" evidence="7">
    <location>
        <begin position="517"/>
        <end position="558"/>
    </location>
</feature>
<dbReference type="InterPro" id="IPR019775">
    <property type="entry name" value="WD40_repeat_CS"/>
</dbReference>
<dbReference type="Gene3D" id="2.130.10.10">
    <property type="entry name" value="YVTN repeat-like/Quinoprotein amine dehydrogenase"/>
    <property type="match status" value="4"/>
</dbReference>
<dbReference type="PROSITE" id="PS50082">
    <property type="entry name" value="WD_REPEATS_2"/>
    <property type="match status" value="8"/>
</dbReference>
<dbReference type="GO" id="GO:1990234">
    <property type="term" value="C:transferase complex"/>
    <property type="evidence" value="ECO:0007669"/>
    <property type="project" value="UniProtKB-ARBA"/>
</dbReference>
<reference evidence="8" key="2">
    <citation type="submission" date="2023-01" db="EMBL/GenBank/DDBJ databases">
        <authorList>
            <person name="Petersen C."/>
        </authorList>
    </citation>
    <scope>NUCLEOTIDE SEQUENCE</scope>
    <source>
        <strain evidence="8">IBT 12815</strain>
    </source>
</reference>
<organism evidence="8 9">
    <name type="scientific">Penicillium hordei</name>
    <dbReference type="NCBI Taxonomy" id="40994"/>
    <lineage>
        <taxon>Eukaryota</taxon>
        <taxon>Fungi</taxon>
        <taxon>Dikarya</taxon>
        <taxon>Ascomycota</taxon>
        <taxon>Pezizomycotina</taxon>
        <taxon>Eurotiomycetes</taxon>
        <taxon>Eurotiomycetidae</taxon>
        <taxon>Eurotiales</taxon>
        <taxon>Aspergillaceae</taxon>
        <taxon>Penicillium</taxon>
    </lineage>
</organism>
<comment type="subcellular location">
    <subcellularLocation>
        <location evidence="1">Mitochondrion outer membrane</location>
        <topology evidence="1">Peripheral membrane protein</topology>
        <orientation evidence="1">Cytoplasmic side</orientation>
    </subcellularLocation>
</comment>
<keyword evidence="2 7" id="KW-0853">WD repeat</keyword>
<comment type="caution">
    <text evidence="8">The sequence shown here is derived from an EMBL/GenBank/DDBJ whole genome shotgun (WGS) entry which is preliminary data.</text>
</comment>
<dbReference type="EMBL" id="JAQJAE010000005">
    <property type="protein sequence ID" value="KAJ5592399.1"/>
    <property type="molecule type" value="Genomic_DNA"/>
</dbReference>
<proteinExistence type="inferred from homology"/>
<evidence type="ECO:0000256" key="5">
    <source>
        <dbReference type="ARBA" id="ARBA00039789"/>
    </source>
</evidence>
<dbReference type="AlphaFoldDB" id="A0AAD6DSH8"/>
<dbReference type="RefSeq" id="XP_056749025.1">
    <property type="nucleotide sequence ID" value="XM_056900357.1"/>
</dbReference>
<evidence type="ECO:0000256" key="1">
    <source>
        <dbReference type="ARBA" id="ARBA00004570"/>
    </source>
</evidence>
<sequence>MEENPQQLYTSGLIFAPSDSLVRQKFANEALQSVQNLPKTHPHWPYCVLRSLEAHGGDVHILALSERGRILASASSDLTIRLWDVITGKTLKVIQGFQDLITAIDFSKSGKQQFLATLSDREVRIWDVETGHCVTTLPNQHGYKAMAWMRNELILRVMSYDCAVEYWNPELGSQQGAMKSDEQVHHGTFLIFSGDTTAFATWSDIDPVHIWFVTDNACNESVVLDDIGEFQLLSLSYDGTLLAAAERDIRLYDTHSGKKVFALEGHLMNIRSLAFAPNSGLLASGSNDRTIKLWSLTTKQCLQQLKAHQLPVTSLTFSNASDLLASGSQDTTVHLWDIGTIPEPKRQKSSLEKLNRVTSVAVAENAEIIVVGFSSSCIHLYSMGNERCPLILQGHQDQISDLHFLESGKTLASASFDGTIQLWDTLSGQHLKTFVQYSAGIQSLVLTDDQEMLASILHDFTIITWTVQTGTFAILFGHTNYVEKAVFSQPERILASSSRDRSIRIWDITRGTCLKSLNGHQDWVNGLAFTQDGNTLVSASLDKTVRLWDISSGNCLSIIPHDSGVEGVAISCDQRILASTCLMRTIQIWDVPQKRCMQTIFGYSSRHLGLTSTGQYLITDHGTLTLDMGPQGSKSSEQPRSVIYVDREWIYNRMKKVLWVPPSYRNPKFLVVRDNTVTFVDDSGEVLALRFH</sequence>
<dbReference type="PANTHER" id="PTHR22847">
    <property type="entry name" value="WD40 REPEAT PROTEIN"/>
    <property type="match status" value="1"/>
</dbReference>
<comment type="function">
    <text evidence="6">Involved in mitochondrial fission. Acts as an adapter protein required to form mitochondrial fission complexes. Formation of these complexes is required to promote constriction and fission of the mitochondrial compartment at a late step in mitochondrial division.</text>
</comment>
<dbReference type="InterPro" id="IPR020472">
    <property type="entry name" value="WD40_PAC1"/>
</dbReference>
<feature type="repeat" description="WD" evidence="7">
    <location>
        <begin position="392"/>
        <end position="433"/>
    </location>
</feature>
<feature type="repeat" description="WD" evidence="7">
    <location>
        <begin position="263"/>
        <end position="304"/>
    </location>
</feature>
<evidence type="ECO:0000313" key="8">
    <source>
        <dbReference type="EMBL" id="KAJ5592399.1"/>
    </source>
</evidence>